<evidence type="ECO:0000256" key="1">
    <source>
        <dbReference type="SAM" id="MobiDB-lite"/>
    </source>
</evidence>
<protein>
    <submittedName>
        <fullName evidence="2">Uncharacterized protein</fullName>
    </submittedName>
</protein>
<reference evidence="2" key="2">
    <citation type="submission" date="2023-06" db="EMBL/GenBank/DDBJ databases">
        <authorList>
            <consortium name="Lawrence Berkeley National Laboratory"/>
            <person name="Haridas S."/>
            <person name="Hensen N."/>
            <person name="Bonometti L."/>
            <person name="Westerberg I."/>
            <person name="Brannstrom I.O."/>
            <person name="Guillou S."/>
            <person name="Cros-Aarteil S."/>
            <person name="Calhoun S."/>
            <person name="Kuo A."/>
            <person name="Mondo S."/>
            <person name="Pangilinan J."/>
            <person name="Riley R."/>
            <person name="Labutti K."/>
            <person name="Andreopoulos B."/>
            <person name="Lipzen A."/>
            <person name="Chen C."/>
            <person name="Yanf M."/>
            <person name="Daum C."/>
            <person name="Ng V."/>
            <person name="Clum A."/>
            <person name="Steindorff A."/>
            <person name="Ohm R."/>
            <person name="Martin F."/>
            <person name="Silar P."/>
            <person name="Natvig D."/>
            <person name="Lalanne C."/>
            <person name="Gautier V."/>
            <person name="Ament-Velasquez S.L."/>
            <person name="Kruys A."/>
            <person name="Hutchinson M.I."/>
            <person name="Powell A.J."/>
            <person name="Barry K."/>
            <person name="Miller A.N."/>
            <person name="Grigoriev I.V."/>
            <person name="Debuchy R."/>
            <person name="Gladieux P."/>
            <person name="Thoren M.H."/>
            <person name="Johannesson H."/>
        </authorList>
    </citation>
    <scope>NUCLEOTIDE SEQUENCE</scope>
    <source>
        <strain evidence="2">SMH4131-1</strain>
    </source>
</reference>
<evidence type="ECO:0000313" key="2">
    <source>
        <dbReference type="EMBL" id="KAK3331593.1"/>
    </source>
</evidence>
<name>A0AAE0MH67_9PEZI</name>
<evidence type="ECO:0000313" key="3">
    <source>
        <dbReference type="Proteomes" id="UP001286456"/>
    </source>
</evidence>
<dbReference type="Gene3D" id="1.20.5.1230">
    <property type="entry name" value="Apolipoprotein A-I"/>
    <property type="match status" value="1"/>
</dbReference>
<dbReference type="EMBL" id="JAUEPO010000002">
    <property type="protein sequence ID" value="KAK3331593.1"/>
    <property type="molecule type" value="Genomic_DNA"/>
</dbReference>
<feature type="region of interest" description="Disordered" evidence="1">
    <location>
        <begin position="1"/>
        <end position="40"/>
    </location>
</feature>
<reference evidence="2" key="1">
    <citation type="journal article" date="2023" name="Mol. Phylogenet. Evol.">
        <title>Genome-scale phylogeny and comparative genomics of the fungal order Sordariales.</title>
        <authorList>
            <person name="Hensen N."/>
            <person name="Bonometti L."/>
            <person name="Westerberg I."/>
            <person name="Brannstrom I.O."/>
            <person name="Guillou S."/>
            <person name="Cros-Aarteil S."/>
            <person name="Calhoun S."/>
            <person name="Haridas S."/>
            <person name="Kuo A."/>
            <person name="Mondo S."/>
            <person name="Pangilinan J."/>
            <person name="Riley R."/>
            <person name="LaButti K."/>
            <person name="Andreopoulos B."/>
            <person name="Lipzen A."/>
            <person name="Chen C."/>
            <person name="Yan M."/>
            <person name="Daum C."/>
            <person name="Ng V."/>
            <person name="Clum A."/>
            <person name="Steindorff A."/>
            <person name="Ohm R.A."/>
            <person name="Martin F."/>
            <person name="Silar P."/>
            <person name="Natvig D.O."/>
            <person name="Lalanne C."/>
            <person name="Gautier V."/>
            <person name="Ament-Velasquez S.L."/>
            <person name="Kruys A."/>
            <person name="Hutchinson M.I."/>
            <person name="Powell A.J."/>
            <person name="Barry K."/>
            <person name="Miller A.N."/>
            <person name="Grigoriev I.V."/>
            <person name="Debuchy R."/>
            <person name="Gladieux P."/>
            <person name="Hiltunen Thoren M."/>
            <person name="Johannesson H."/>
        </authorList>
    </citation>
    <scope>NUCLEOTIDE SEQUENCE</scope>
    <source>
        <strain evidence="2">SMH4131-1</strain>
    </source>
</reference>
<dbReference type="AlphaFoldDB" id="A0AAE0MH67"/>
<accession>A0AAE0MH67</accession>
<dbReference type="Proteomes" id="UP001286456">
    <property type="component" value="Unassembled WGS sequence"/>
</dbReference>
<dbReference type="SUPFAM" id="SSF47162">
    <property type="entry name" value="Apolipoprotein"/>
    <property type="match status" value="1"/>
</dbReference>
<proteinExistence type="predicted"/>
<keyword evidence="3" id="KW-1185">Reference proteome</keyword>
<comment type="caution">
    <text evidence="2">The sequence shown here is derived from an EMBL/GenBank/DDBJ whole genome shotgun (WGS) entry which is preliminary data.</text>
</comment>
<sequence>MFPARSLTRAAPRAARSVRGSRISQRRAQSSTVTPSSSNAAGFNSSHIASGVAGGLAGASLLYGIYTMTPAGQTAKQVNKVAKEADKKYQALAAKLKEKTPNADEAVDSIKQVCYSYVGWIPGGRQYVDTAFRDLDSVRESNKDEANALINETYKRFQDIVKAGLSMEALSKAYDALTDLGQKLASLAGNSIDQIIDNHPELKEKLGGPINQLKQMGDQYGPEAKKMVDDTWKQVKEITSSGFSADTADKVRKLVEEKSQQLKKFGDQAWQKGLEQAQPLLDKNPKVKELIKKNEEALKQGNATELFKQVKSTIESGDSGKLEEYVKKAVDKAKSSGSSMLSGSSAPLAALGSYFGASNGKVQQNIQLLTEVVEKHAEQGKDLLKETKDDLTKVLEEKAIKAQKIVDSARKEKAAK</sequence>
<feature type="compositionally biased region" description="Polar residues" evidence="1">
    <location>
        <begin position="22"/>
        <end position="40"/>
    </location>
</feature>
<organism evidence="2 3">
    <name type="scientific">Cercophora scortea</name>
    <dbReference type="NCBI Taxonomy" id="314031"/>
    <lineage>
        <taxon>Eukaryota</taxon>
        <taxon>Fungi</taxon>
        <taxon>Dikarya</taxon>
        <taxon>Ascomycota</taxon>
        <taxon>Pezizomycotina</taxon>
        <taxon>Sordariomycetes</taxon>
        <taxon>Sordariomycetidae</taxon>
        <taxon>Sordariales</taxon>
        <taxon>Lasiosphaeriaceae</taxon>
        <taxon>Cercophora</taxon>
    </lineage>
</organism>
<gene>
    <name evidence="2" type="ORF">B0T19DRAFT_413623</name>
</gene>